<dbReference type="InterPro" id="IPR040079">
    <property type="entry name" value="Glutathione_S-Trfase"/>
</dbReference>
<dbReference type="HOGENOM" id="CLU_044137_6_0_1"/>
<evidence type="ECO:0000256" key="1">
    <source>
        <dbReference type="ARBA" id="ARBA00004294"/>
    </source>
</evidence>
<dbReference type="AlphaFoldDB" id="S4RXX6"/>
<keyword evidence="3" id="KW-0813">Transport</keyword>
<dbReference type="OMA" id="YFQTRCL"/>
<dbReference type="SFLD" id="SFLDS00019">
    <property type="entry name" value="Glutathione_Transferase_(cytos"/>
    <property type="match status" value="1"/>
</dbReference>
<dbReference type="CDD" id="cd03079">
    <property type="entry name" value="GST_N_Metaxin2"/>
    <property type="match status" value="1"/>
</dbReference>
<keyword evidence="4" id="KW-1000">Mitochondrion outer membrane</keyword>
<dbReference type="STRING" id="7757.ENSPMAP00000010067"/>
<accession>S4RXX6</accession>
<dbReference type="InterPro" id="IPR019564">
    <property type="entry name" value="Sam37/metaxin_N"/>
</dbReference>
<comment type="subcellular location">
    <subcellularLocation>
        <location evidence="1">Mitochondrion outer membrane</location>
    </subcellularLocation>
</comment>
<evidence type="ECO:0000256" key="7">
    <source>
        <dbReference type="ARBA" id="ARBA00023136"/>
    </source>
</evidence>
<evidence type="ECO:0000256" key="6">
    <source>
        <dbReference type="ARBA" id="ARBA00023128"/>
    </source>
</evidence>
<dbReference type="SUPFAM" id="SSF52833">
    <property type="entry name" value="Thioredoxin-like"/>
    <property type="match status" value="1"/>
</dbReference>
<evidence type="ECO:0000256" key="3">
    <source>
        <dbReference type="ARBA" id="ARBA00022448"/>
    </source>
</evidence>
<dbReference type="SFLD" id="SFLDG01180">
    <property type="entry name" value="SUF1"/>
    <property type="match status" value="1"/>
</dbReference>
<reference evidence="10" key="1">
    <citation type="submission" date="2025-08" db="UniProtKB">
        <authorList>
            <consortium name="Ensembl"/>
        </authorList>
    </citation>
    <scope>IDENTIFICATION</scope>
</reference>
<dbReference type="PANTHER" id="PTHR12289">
    <property type="entry name" value="METAXIN RELATED"/>
    <property type="match status" value="1"/>
</dbReference>
<feature type="domain" description="Metaxin glutathione S-transferase" evidence="9">
    <location>
        <begin position="186"/>
        <end position="248"/>
    </location>
</feature>
<name>S4RXX6_PETMA</name>
<reference evidence="10" key="2">
    <citation type="submission" date="2025-09" db="UniProtKB">
        <authorList>
            <consortium name="Ensembl"/>
        </authorList>
    </citation>
    <scope>IDENTIFICATION</scope>
</reference>
<dbReference type="PANTHER" id="PTHR12289:SF38">
    <property type="entry name" value="METAXIN-2"/>
    <property type="match status" value="1"/>
</dbReference>
<dbReference type="CDD" id="cd03211">
    <property type="entry name" value="GST_C_Metaxin2"/>
    <property type="match status" value="1"/>
</dbReference>
<dbReference type="InterPro" id="IPR033468">
    <property type="entry name" value="Metaxin_GST"/>
</dbReference>
<dbReference type="InterPro" id="IPR036282">
    <property type="entry name" value="Glutathione-S-Trfase_C_sf"/>
</dbReference>
<evidence type="ECO:0000256" key="4">
    <source>
        <dbReference type="ARBA" id="ARBA00022787"/>
    </source>
</evidence>
<dbReference type="GO" id="GO:0007005">
    <property type="term" value="P:mitochondrion organization"/>
    <property type="evidence" value="ECO:0007669"/>
    <property type="project" value="TreeGrafter"/>
</dbReference>
<comment type="similarity">
    <text evidence="2">Belongs to the metaxin family.</text>
</comment>
<dbReference type="Ensembl" id="ENSPMAT00000010111.1">
    <property type="protein sequence ID" value="ENSPMAP00000010067.1"/>
    <property type="gene ID" value="ENSPMAG00000009143.1"/>
</dbReference>
<dbReference type="GO" id="GO:0015031">
    <property type="term" value="P:protein transport"/>
    <property type="evidence" value="ECO:0007669"/>
    <property type="project" value="UniProtKB-KW"/>
</dbReference>
<evidence type="ECO:0000259" key="9">
    <source>
        <dbReference type="Pfam" id="PF17171"/>
    </source>
</evidence>
<sequence length="270" mass="30571">MKRRVSLFVCGPAAEPWPENAAFYQPLRGEQILVSDAASCLAVQAFLRMCSLPVYVVYRPNAEQMSPSGKVPFIHVGNHVVSELGPIVQFVKAKGHCLSSSLDEQQKAEMKAYMELVNNVLLTAELYILWCDDTTCKEISRPRYGSPYPWPLNRLLAYQKQWEVRRKMKALSWASKTPEQVHDEVNQCLRALSLRLGSQSYFFGRQPTELDALVFGHLFTLLTTELSSDTLPELVRAYPNLADLCQRVERQYFREPGDETTVSTEGSTSS</sequence>
<dbReference type="Pfam" id="PF10568">
    <property type="entry name" value="Tom37"/>
    <property type="match status" value="1"/>
</dbReference>
<keyword evidence="6" id="KW-0496">Mitochondrion</keyword>
<evidence type="ECO:0000256" key="5">
    <source>
        <dbReference type="ARBA" id="ARBA00022927"/>
    </source>
</evidence>
<proteinExistence type="inferred from homology"/>
<evidence type="ECO:0000259" key="8">
    <source>
        <dbReference type="Pfam" id="PF10568"/>
    </source>
</evidence>
<evidence type="ECO:0000256" key="2">
    <source>
        <dbReference type="ARBA" id="ARBA00009170"/>
    </source>
</evidence>
<dbReference type="Pfam" id="PF17171">
    <property type="entry name" value="GST_C_6"/>
    <property type="match status" value="1"/>
</dbReference>
<protein>
    <submittedName>
        <fullName evidence="10">Metaxin 2</fullName>
    </submittedName>
</protein>
<dbReference type="InterPro" id="IPR050931">
    <property type="entry name" value="Mito_Protein_Transport_Metaxin"/>
</dbReference>
<evidence type="ECO:0000313" key="10">
    <source>
        <dbReference type="Ensembl" id="ENSPMAP00000010067.1"/>
    </source>
</evidence>
<organism evidence="10">
    <name type="scientific">Petromyzon marinus</name>
    <name type="common">Sea lamprey</name>
    <dbReference type="NCBI Taxonomy" id="7757"/>
    <lineage>
        <taxon>Eukaryota</taxon>
        <taxon>Metazoa</taxon>
        <taxon>Chordata</taxon>
        <taxon>Craniata</taxon>
        <taxon>Vertebrata</taxon>
        <taxon>Cyclostomata</taxon>
        <taxon>Hyperoartia</taxon>
        <taxon>Petromyzontiformes</taxon>
        <taxon>Petromyzontidae</taxon>
        <taxon>Petromyzon</taxon>
    </lineage>
</organism>
<feature type="domain" description="Mitochondrial outer membrane transport complex Sam37/metaxin N-terminal" evidence="8">
    <location>
        <begin position="40"/>
        <end position="160"/>
    </location>
</feature>
<dbReference type="InterPro" id="IPR036249">
    <property type="entry name" value="Thioredoxin-like_sf"/>
</dbReference>
<keyword evidence="5" id="KW-0653">Protein transport</keyword>
<dbReference type="GO" id="GO:0001401">
    <property type="term" value="C:SAM complex"/>
    <property type="evidence" value="ECO:0007669"/>
    <property type="project" value="InterPro"/>
</dbReference>
<dbReference type="Gene3D" id="1.20.1050.10">
    <property type="match status" value="1"/>
</dbReference>
<dbReference type="GeneTree" id="ENSGT00950000182919"/>
<dbReference type="SUPFAM" id="SSF47616">
    <property type="entry name" value="GST C-terminal domain-like"/>
    <property type="match status" value="1"/>
</dbReference>
<keyword evidence="7" id="KW-0472">Membrane</keyword>